<keyword evidence="3" id="KW-1185">Reference proteome</keyword>
<sequence length="281" mass="31899">MRFEETEWTLENGARMFACEWRPELRGTVRGFVGLVHGMGEHAGRYDHLARMLAEEGYVVWAFDQFGHGRTPGKRGHVPNYEDLLQGPERLLEEARRRYPEAPAFLYGHSMGGNVTLNYLLRRQPALAGAVVVGPWLKLAFDPPPVTAIAGRLLERIYPQFSNHRPLVVERLTTDPEMARRISEDPLGHGHITARFFFGVQRAGLWALRHADQLRTPILLMHGGDDKVTSVAASRSFAEQAGTLCTFMEWPGYRHELHNESGREAVFSVVRDWLSSRSERS</sequence>
<organism evidence="2 3">
    <name type="scientific">Cohnella zeiphila</name>
    <dbReference type="NCBI Taxonomy" id="2761120"/>
    <lineage>
        <taxon>Bacteria</taxon>
        <taxon>Bacillati</taxon>
        <taxon>Bacillota</taxon>
        <taxon>Bacilli</taxon>
        <taxon>Bacillales</taxon>
        <taxon>Paenibacillaceae</taxon>
        <taxon>Cohnella</taxon>
    </lineage>
</organism>
<dbReference type="Gene3D" id="3.40.50.1820">
    <property type="entry name" value="alpha/beta hydrolase"/>
    <property type="match status" value="1"/>
</dbReference>
<dbReference type="InterPro" id="IPR029058">
    <property type="entry name" value="AB_hydrolase_fold"/>
</dbReference>
<dbReference type="RefSeq" id="WP_185128655.1">
    <property type="nucleotide sequence ID" value="NZ_JACJVO010000009.1"/>
</dbReference>
<dbReference type="Proteomes" id="UP000564644">
    <property type="component" value="Unassembled WGS sequence"/>
</dbReference>
<gene>
    <name evidence="2" type="ORF">H7C18_08810</name>
</gene>
<dbReference type="AlphaFoldDB" id="A0A7X0VV58"/>
<dbReference type="SUPFAM" id="SSF53474">
    <property type="entry name" value="alpha/beta-Hydrolases"/>
    <property type="match status" value="1"/>
</dbReference>
<dbReference type="PRINTS" id="PR00111">
    <property type="entry name" value="ABHYDROLASE"/>
</dbReference>
<comment type="caution">
    <text evidence="2">The sequence shown here is derived from an EMBL/GenBank/DDBJ whole genome shotgun (WGS) entry which is preliminary data.</text>
</comment>
<dbReference type="EMBL" id="JACJVO010000009">
    <property type="protein sequence ID" value="MBB6731002.1"/>
    <property type="molecule type" value="Genomic_DNA"/>
</dbReference>
<evidence type="ECO:0000313" key="3">
    <source>
        <dbReference type="Proteomes" id="UP000564644"/>
    </source>
</evidence>
<proteinExistence type="predicted"/>
<dbReference type="InterPro" id="IPR051044">
    <property type="entry name" value="MAG_DAG_Lipase"/>
</dbReference>
<accession>A0A7X0VV58</accession>
<name>A0A7X0VV58_9BACL</name>
<feature type="domain" description="Serine aminopeptidase S33" evidence="1">
    <location>
        <begin position="29"/>
        <end position="261"/>
    </location>
</feature>
<dbReference type="PANTHER" id="PTHR11614">
    <property type="entry name" value="PHOSPHOLIPASE-RELATED"/>
    <property type="match status" value="1"/>
</dbReference>
<dbReference type="InterPro" id="IPR000073">
    <property type="entry name" value="AB_hydrolase_1"/>
</dbReference>
<dbReference type="Pfam" id="PF12146">
    <property type="entry name" value="Hydrolase_4"/>
    <property type="match status" value="1"/>
</dbReference>
<evidence type="ECO:0000313" key="2">
    <source>
        <dbReference type="EMBL" id="MBB6731002.1"/>
    </source>
</evidence>
<evidence type="ECO:0000259" key="1">
    <source>
        <dbReference type="Pfam" id="PF12146"/>
    </source>
</evidence>
<protein>
    <submittedName>
        <fullName evidence="2">Lysophospholipase</fullName>
    </submittedName>
</protein>
<dbReference type="InterPro" id="IPR022742">
    <property type="entry name" value="Hydrolase_4"/>
</dbReference>
<reference evidence="2 3" key="1">
    <citation type="submission" date="2020-08" db="EMBL/GenBank/DDBJ databases">
        <title>Cohnella phylogeny.</title>
        <authorList>
            <person name="Dunlap C."/>
        </authorList>
    </citation>
    <scope>NUCLEOTIDE SEQUENCE [LARGE SCALE GENOMIC DNA]</scope>
    <source>
        <strain evidence="2 3">CBP 2801</strain>
    </source>
</reference>